<accession>A0A1B7TCF7</accession>
<keyword evidence="1" id="KW-0175">Coiled coil</keyword>
<feature type="domain" description="Swc3 C-terminal" evidence="3">
    <location>
        <begin position="608"/>
        <end position="772"/>
    </location>
</feature>
<dbReference type="PANTHER" id="PTHR28108:SF1">
    <property type="entry name" value="SWR1-COMPLEX PROTEIN 3"/>
    <property type="match status" value="1"/>
</dbReference>
<dbReference type="Proteomes" id="UP000092321">
    <property type="component" value="Unassembled WGS sequence"/>
</dbReference>
<evidence type="ECO:0000313" key="5">
    <source>
        <dbReference type="Proteomes" id="UP000092321"/>
    </source>
</evidence>
<feature type="coiled-coil region" evidence="1">
    <location>
        <begin position="418"/>
        <end position="474"/>
    </location>
</feature>
<feature type="compositionally biased region" description="Basic and acidic residues" evidence="2">
    <location>
        <begin position="502"/>
        <end position="569"/>
    </location>
</feature>
<feature type="compositionally biased region" description="Basic and acidic residues" evidence="2">
    <location>
        <begin position="477"/>
        <end position="495"/>
    </location>
</feature>
<evidence type="ECO:0000313" key="4">
    <source>
        <dbReference type="EMBL" id="OBA26365.1"/>
    </source>
</evidence>
<name>A0A1B7TCF7_9ASCO</name>
<organism evidence="4 5">
    <name type="scientific">Hanseniaspora valbyensis NRRL Y-1626</name>
    <dbReference type="NCBI Taxonomy" id="766949"/>
    <lineage>
        <taxon>Eukaryota</taxon>
        <taxon>Fungi</taxon>
        <taxon>Dikarya</taxon>
        <taxon>Ascomycota</taxon>
        <taxon>Saccharomycotina</taxon>
        <taxon>Saccharomycetes</taxon>
        <taxon>Saccharomycodales</taxon>
        <taxon>Saccharomycodaceae</taxon>
        <taxon>Hanseniaspora</taxon>
    </lineage>
</organism>
<dbReference type="EMBL" id="LXPE01000019">
    <property type="protein sequence ID" value="OBA26365.1"/>
    <property type="molecule type" value="Genomic_DNA"/>
</dbReference>
<keyword evidence="5" id="KW-1185">Reference proteome</keyword>
<reference evidence="5" key="1">
    <citation type="journal article" date="2016" name="Proc. Natl. Acad. Sci. U.S.A.">
        <title>Comparative genomics of biotechnologically important yeasts.</title>
        <authorList>
            <person name="Riley R."/>
            <person name="Haridas S."/>
            <person name="Wolfe K.H."/>
            <person name="Lopes M.R."/>
            <person name="Hittinger C.T."/>
            <person name="Goeker M."/>
            <person name="Salamov A.A."/>
            <person name="Wisecaver J.H."/>
            <person name="Long T.M."/>
            <person name="Calvey C.H."/>
            <person name="Aerts A.L."/>
            <person name="Barry K.W."/>
            <person name="Choi C."/>
            <person name="Clum A."/>
            <person name="Coughlan A.Y."/>
            <person name="Deshpande S."/>
            <person name="Douglass A.P."/>
            <person name="Hanson S.J."/>
            <person name="Klenk H.-P."/>
            <person name="LaButti K.M."/>
            <person name="Lapidus A."/>
            <person name="Lindquist E.A."/>
            <person name="Lipzen A.M."/>
            <person name="Meier-Kolthoff J.P."/>
            <person name="Ohm R.A."/>
            <person name="Otillar R.P."/>
            <person name="Pangilinan J.L."/>
            <person name="Peng Y."/>
            <person name="Rokas A."/>
            <person name="Rosa C.A."/>
            <person name="Scheuner C."/>
            <person name="Sibirny A.A."/>
            <person name="Slot J.C."/>
            <person name="Stielow J.B."/>
            <person name="Sun H."/>
            <person name="Kurtzman C.P."/>
            <person name="Blackwell M."/>
            <person name="Grigoriev I.V."/>
            <person name="Jeffries T.W."/>
        </authorList>
    </citation>
    <scope>NUCLEOTIDE SEQUENCE [LARGE SCALE GENOMIC DNA]</scope>
    <source>
        <strain evidence="5">NRRL Y-1626</strain>
    </source>
</reference>
<evidence type="ECO:0000256" key="1">
    <source>
        <dbReference type="SAM" id="Coils"/>
    </source>
</evidence>
<dbReference type="GO" id="GO:0000812">
    <property type="term" value="C:Swr1 complex"/>
    <property type="evidence" value="ECO:0007669"/>
    <property type="project" value="InterPro"/>
</dbReference>
<dbReference type="OrthoDB" id="4097064at2759"/>
<protein>
    <recommendedName>
        <fullName evidence="3">Swc3 C-terminal domain-containing protein</fullName>
    </recommendedName>
</protein>
<feature type="region of interest" description="Disordered" evidence="2">
    <location>
        <begin position="268"/>
        <end position="295"/>
    </location>
</feature>
<dbReference type="AlphaFoldDB" id="A0A1B7TCF7"/>
<dbReference type="InterPro" id="IPR058986">
    <property type="entry name" value="Swc3_C"/>
</dbReference>
<dbReference type="InterPro" id="IPR037651">
    <property type="entry name" value="Swc3"/>
</dbReference>
<feature type="region of interest" description="Disordered" evidence="2">
    <location>
        <begin position="477"/>
        <end position="583"/>
    </location>
</feature>
<dbReference type="GO" id="GO:0140849">
    <property type="term" value="F:ATP-dependent H2AZ histone chaperone activity"/>
    <property type="evidence" value="ECO:0007669"/>
    <property type="project" value="InterPro"/>
</dbReference>
<gene>
    <name evidence="4" type="ORF">HANVADRAFT_2896</name>
</gene>
<dbReference type="PANTHER" id="PTHR28108">
    <property type="entry name" value="SWR1-COMPLEX PROTEIN 3"/>
    <property type="match status" value="1"/>
</dbReference>
<feature type="region of interest" description="Disordered" evidence="2">
    <location>
        <begin position="315"/>
        <end position="353"/>
    </location>
</feature>
<proteinExistence type="predicted"/>
<evidence type="ECO:0000256" key="2">
    <source>
        <dbReference type="SAM" id="MobiDB-lite"/>
    </source>
</evidence>
<comment type="caution">
    <text evidence="4">The sequence shown here is derived from an EMBL/GenBank/DDBJ whole genome shotgun (WGS) entry which is preliminary data.</text>
</comment>
<feature type="compositionally biased region" description="Basic and acidic residues" evidence="2">
    <location>
        <begin position="315"/>
        <end position="343"/>
    </location>
</feature>
<evidence type="ECO:0000259" key="3">
    <source>
        <dbReference type="Pfam" id="PF26242"/>
    </source>
</evidence>
<sequence length="780" mass="93181">MAPKRGASRKRTLQTANKRRKIAKDVKIQEENKKRYELIAGLPIVNEDFSIEKDNNEDEIKSQNKLSIAESGVLQASLIHSIKTILFEPVIFKKYYHKIRDSHNINNNISIKIFFLKLSHLTKDYEQPYYYFMSYLNYYIDLLKAPYAKHSIKNPPAEVPHQSMNGSMHRLFDTVMKIDNFHQFIVRLFILKNDEIEDAYDIEQNKIKEVILEEREKNKELKLKAKQEKIEKQQRVKKHKFKEKEKQKQLKELEAIEKQKQKELKQIQKENQKLKREQEKIERKKEKLQREKQKKEKLAKLEEFKKKIAQIDLKRHELKEQEKKKREEHSAKWSVKDANKKEGEGEDPVMLEKELRSVEDKKMIYNLKQMGKKDEHLSKLMKNLASGIGDKEEIAEFKVFMDIARKTKVPAKWNAKEKETIRLEKKKALEMAKKAKQDADELLNNELKDIQEQRKKLQESKEIVQKEKELFLKEQEIIEQKNKSEYQTEKKKGEESNDEEKEGDKEKKDSTIEEERKENEKKDLNIEEERKENEKQDSVLEEVEKKDTVLEEKEKQQEPEIIKNTKVENEPPDDDKETLPSVDKKIKKEIESDSESFQKKKKLAYEEQLTNFQMKYSTNCDLVFEFLDNNSDRYVVPKDSIMEYDAKNSILKLSWISILNHEEISQEISKKKNIKFDYSTSMRQAFPVDILEKIGIVPNFMTNTVQFEMHWKYLPILKANLIDQREVFETMEWIIANGQRVKKHDMVYTLSSEDKDELALAEHLRKETYKYEISRSRYKN</sequence>
<feature type="region of interest" description="Disordered" evidence="2">
    <location>
        <begin position="1"/>
        <end position="22"/>
    </location>
</feature>
<dbReference type="Pfam" id="PF26242">
    <property type="entry name" value="Swc3_C"/>
    <property type="match status" value="1"/>
</dbReference>